<comment type="catalytic activity">
    <reaction evidence="1 11">
        <text>5-(2-hydroxyethyl)-4-methylthiazole + ATP = 4-methyl-5-(2-phosphooxyethyl)-thiazole + ADP + H(+)</text>
        <dbReference type="Rhea" id="RHEA:24212"/>
        <dbReference type="ChEBI" id="CHEBI:15378"/>
        <dbReference type="ChEBI" id="CHEBI:17957"/>
        <dbReference type="ChEBI" id="CHEBI:30616"/>
        <dbReference type="ChEBI" id="CHEBI:58296"/>
        <dbReference type="ChEBI" id="CHEBI:456216"/>
        <dbReference type="EC" id="2.7.1.50"/>
    </reaction>
</comment>
<comment type="similarity">
    <text evidence="11">Belongs to the Thz kinase family.</text>
</comment>
<evidence type="ECO:0000256" key="4">
    <source>
        <dbReference type="ARBA" id="ARBA00022679"/>
    </source>
</evidence>
<dbReference type="STRING" id="137733.SAMN05421767_12720"/>
<dbReference type="Proteomes" id="UP000198556">
    <property type="component" value="Unassembled WGS sequence"/>
</dbReference>
<gene>
    <name evidence="11" type="primary">thiM</name>
    <name evidence="12" type="ORF">SAMN05421767_12720</name>
</gene>
<dbReference type="EC" id="2.7.1.50" evidence="11"/>
<feature type="binding site" evidence="11">
    <location>
        <position position="204"/>
    </location>
    <ligand>
        <name>substrate</name>
    </ligand>
</feature>
<dbReference type="OrthoDB" id="9778146at2"/>
<evidence type="ECO:0000256" key="6">
    <source>
        <dbReference type="ARBA" id="ARBA00022741"/>
    </source>
</evidence>
<keyword evidence="9 11" id="KW-0460">Magnesium</keyword>
<keyword evidence="6 11" id="KW-0547">Nucleotide-binding</keyword>
<feature type="binding site" evidence="11">
    <location>
        <position position="49"/>
    </location>
    <ligand>
        <name>substrate</name>
    </ligand>
</feature>
<name>A0A1H9MIQ0_9LACT</name>
<evidence type="ECO:0000256" key="10">
    <source>
        <dbReference type="ARBA" id="ARBA00022977"/>
    </source>
</evidence>
<organism evidence="12 13">
    <name type="scientific">Granulicatella balaenopterae</name>
    <dbReference type="NCBI Taxonomy" id="137733"/>
    <lineage>
        <taxon>Bacteria</taxon>
        <taxon>Bacillati</taxon>
        <taxon>Bacillota</taxon>
        <taxon>Bacilli</taxon>
        <taxon>Lactobacillales</taxon>
        <taxon>Carnobacteriaceae</taxon>
        <taxon>Granulicatella</taxon>
    </lineage>
</organism>
<keyword evidence="5 11" id="KW-0479">Metal-binding</keyword>
<evidence type="ECO:0000256" key="5">
    <source>
        <dbReference type="ARBA" id="ARBA00022723"/>
    </source>
</evidence>
<dbReference type="Gene3D" id="3.40.1190.20">
    <property type="match status" value="1"/>
</dbReference>
<reference evidence="12 13" key="1">
    <citation type="submission" date="2016-10" db="EMBL/GenBank/DDBJ databases">
        <authorList>
            <person name="de Groot N.N."/>
        </authorList>
    </citation>
    <scope>NUCLEOTIDE SEQUENCE [LARGE SCALE GENOMIC DNA]</scope>
    <source>
        <strain evidence="12 13">DSM 15827</strain>
    </source>
</reference>
<feature type="binding site" evidence="11">
    <location>
        <position position="177"/>
    </location>
    <ligand>
        <name>ATP</name>
        <dbReference type="ChEBI" id="CHEBI:30616"/>
    </ligand>
</feature>
<dbReference type="CDD" id="cd01170">
    <property type="entry name" value="THZ_kinase"/>
    <property type="match status" value="1"/>
</dbReference>
<dbReference type="UniPathway" id="UPA00060">
    <property type="reaction ID" value="UER00139"/>
</dbReference>
<dbReference type="GO" id="GO:0009228">
    <property type="term" value="P:thiamine biosynthetic process"/>
    <property type="evidence" value="ECO:0007669"/>
    <property type="project" value="UniProtKB-KW"/>
</dbReference>
<dbReference type="SUPFAM" id="SSF53613">
    <property type="entry name" value="Ribokinase-like"/>
    <property type="match status" value="1"/>
</dbReference>
<dbReference type="PRINTS" id="PR01099">
    <property type="entry name" value="HYETHTZKNASE"/>
</dbReference>
<sequence>MSRIIESYQEQLTQVFPLKKQALIHCITNSITSESVANAILFMGAKPVMASDSREVKDFLKQADALFINLGHLSQEQEKSILLASDYAGKVLCPIVVDAVGVGVSSLRRCLVEELLQKEPKIVKGNFSEMRSLCGLATHARGVDGHMADQTTEAIEELREKFQEMTLGYPKTVFVATGVRDLIVSSQQHLLLQNGVFALDQVTGTGDIVGGLMAVFLAEGYSAVVSAMFAISYLNCCGEQAFTKTKGLYDFRNDLFNQLADLQKQRDWYGAIKGEVK</sequence>
<keyword evidence="10 11" id="KW-0784">Thiamine biosynthesis</keyword>
<evidence type="ECO:0000256" key="11">
    <source>
        <dbReference type="HAMAP-Rule" id="MF_00228"/>
    </source>
</evidence>
<evidence type="ECO:0000256" key="2">
    <source>
        <dbReference type="ARBA" id="ARBA00001946"/>
    </source>
</evidence>
<evidence type="ECO:0000313" key="13">
    <source>
        <dbReference type="Proteomes" id="UP000198556"/>
    </source>
</evidence>
<dbReference type="EMBL" id="FOGF01000027">
    <property type="protein sequence ID" value="SER23421.1"/>
    <property type="molecule type" value="Genomic_DNA"/>
</dbReference>
<evidence type="ECO:0000256" key="3">
    <source>
        <dbReference type="ARBA" id="ARBA00004868"/>
    </source>
</evidence>
<dbReference type="HAMAP" id="MF_00228">
    <property type="entry name" value="Thz_kinase"/>
    <property type="match status" value="1"/>
</dbReference>
<evidence type="ECO:0000256" key="1">
    <source>
        <dbReference type="ARBA" id="ARBA00001771"/>
    </source>
</evidence>
<comment type="pathway">
    <text evidence="3 11">Cofactor biosynthesis; thiamine diphosphate biosynthesis; 4-methyl-5-(2-phosphoethyl)-thiazole from 5-(2-hydroxyethyl)-4-methylthiazole: step 1/1.</text>
</comment>
<evidence type="ECO:0000256" key="8">
    <source>
        <dbReference type="ARBA" id="ARBA00022840"/>
    </source>
</evidence>
<evidence type="ECO:0000256" key="9">
    <source>
        <dbReference type="ARBA" id="ARBA00022842"/>
    </source>
</evidence>
<comment type="cofactor">
    <cofactor evidence="2 11">
        <name>Mg(2+)</name>
        <dbReference type="ChEBI" id="CHEBI:18420"/>
    </cofactor>
</comment>
<keyword evidence="7 11" id="KW-0418">Kinase</keyword>
<feature type="binding site" evidence="11">
    <location>
        <position position="124"/>
    </location>
    <ligand>
        <name>ATP</name>
        <dbReference type="ChEBI" id="CHEBI:30616"/>
    </ligand>
</feature>
<dbReference type="Pfam" id="PF02110">
    <property type="entry name" value="HK"/>
    <property type="match status" value="1"/>
</dbReference>
<dbReference type="AlphaFoldDB" id="A0A1H9MIQ0"/>
<evidence type="ECO:0000256" key="7">
    <source>
        <dbReference type="ARBA" id="ARBA00022777"/>
    </source>
</evidence>
<keyword evidence="4 11" id="KW-0808">Transferase</keyword>
<protein>
    <recommendedName>
        <fullName evidence="11">Hydroxyethylthiazole kinase</fullName>
        <ecNumber evidence="11">2.7.1.50</ecNumber>
    </recommendedName>
    <alternativeName>
        <fullName evidence="11">4-methyl-5-beta-hydroxyethylthiazole kinase</fullName>
        <shortName evidence="11">TH kinase</shortName>
        <shortName evidence="11">Thz kinase</shortName>
    </alternativeName>
</protein>
<proteinExistence type="inferred from homology"/>
<accession>A0A1H9MIQ0</accession>
<dbReference type="GO" id="GO:0000287">
    <property type="term" value="F:magnesium ion binding"/>
    <property type="evidence" value="ECO:0007669"/>
    <property type="project" value="UniProtKB-UniRule"/>
</dbReference>
<evidence type="ECO:0000313" key="12">
    <source>
        <dbReference type="EMBL" id="SER23421.1"/>
    </source>
</evidence>
<dbReference type="RefSeq" id="WP_089747078.1">
    <property type="nucleotide sequence ID" value="NZ_FOGF01000027.1"/>
</dbReference>
<keyword evidence="8 11" id="KW-0067">ATP-binding</keyword>
<dbReference type="GO" id="GO:0005524">
    <property type="term" value="F:ATP binding"/>
    <property type="evidence" value="ECO:0007669"/>
    <property type="project" value="UniProtKB-UniRule"/>
</dbReference>
<keyword evidence="13" id="KW-1185">Reference proteome</keyword>
<dbReference type="GO" id="GO:0009229">
    <property type="term" value="P:thiamine diphosphate biosynthetic process"/>
    <property type="evidence" value="ECO:0007669"/>
    <property type="project" value="UniProtKB-UniRule"/>
</dbReference>
<dbReference type="InterPro" id="IPR029056">
    <property type="entry name" value="Ribokinase-like"/>
</dbReference>
<dbReference type="GO" id="GO:0004417">
    <property type="term" value="F:hydroxyethylthiazole kinase activity"/>
    <property type="evidence" value="ECO:0007669"/>
    <property type="project" value="UniProtKB-UniRule"/>
</dbReference>
<dbReference type="InterPro" id="IPR000417">
    <property type="entry name" value="Hyethyz_kinase"/>
</dbReference>
<dbReference type="PIRSF" id="PIRSF000513">
    <property type="entry name" value="Thz_kinase"/>
    <property type="match status" value="1"/>
</dbReference>
<comment type="function">
    <text evidence="11">Catalyzes the phosphorylation of the hydroxyl group of 4-methyl-5-beta-hydroxyethylthiazole (THZ).</text>
</comment>